<dbReference type="Proteomes" id="UP000013569">
    <property type="component" value="Unassembled WGS sequence"/>
</dbReference>
<organism evidence="1 2">
    <name type="scientific">Gordonia terrae C-6</name>
    <dbReference type="NCBI Taxonomy" id="1316928"/>
    <lineage>
        <taxon>Bacteria</taxon>
        <taxon>Bacillati</taxon>
        <taxon>Actinomycetota</taxon>
        <taxon>Actinomycetes</taxon>
        <taxon>Mycobacteriales</taxon>
        <taxon>Gordoniaceae</taxon>
        <taxon>Gordonia</taxon>
    </lineage>
</organism>
<gene>
    <name evidence="1" type="ORF">GTC6_03475</name>
</gene>
<reference evidence="1 2" key="1">
    <citation type="journal article" date="2013" name="Genome Announc.">
        <title>Draft Genome Sequence of a Benzothiophene-Desulfurizing Bacterium, Gordona terrae Strain C-6.</title>
        <authorList>
            <person name="Wang W."/>
            <person name="Ma T."/>
            <person name="Ren Y."/>
            <person name="Li G."/>
        </authorList>
    </citation>
    <scope>NUCLEOTIDE SEQUENCE [LARGE SCALE GENOMIC DNA]</scope>
    <source>
        <strain evidence="1 2">C-6</strain>
    </source>
</reference>
<evidence type="ECO:0000313" key="1">
    <source>
        <dbReference type="EMBL" id="EON34005.1"/>
    </source>
</evidence>
<dbReference type="OrthoDB" id="4704389at2"/>
<dbReference type="EMBL" id="AQPW01000003">
    <property type="protein sequence ID" value="EON34005.1"/>
    <property type="molecule type" value="Genomic_DNA"/>
</dbReference>
<proteinExistence type="predicted"/>
<protein>
    <submittedName>
        <fullName evidence="1">Uncharacterized protein</fullName>
    </submittedName>
</protein>
<evidence type="ECO:0000313" key="2">
    <source>
        <dbReference type="Proteomes" id="UP000013569"/>
    </source>
</evidence>
<dbReference type="RefSeq" id="WP_010841169.1">
    <property type="nucleotide sequence ID" value="NZ_AQPW01000003.1"/>
</dbReference>
<comment type="caution">
    <text evidence="1">The sequence shown here is derived from an EMBL/GenBank/DDBJ whole genome shotgun (WGS) entry which is preliminary data.</text>
</comment>
<dbReference type="AlphaFoldDB" id="R7YD87"/>
<accession>R7YD87</accession>
<sequence>MLRVYLDQSKWIDLTKCRVGKPDGARYTEVLDLARAAVGRGQVSFVLSCAHYFETQRRGTGRSRRELGETMAELSKFHAIAPVQKIVPAEIREYLTGEPLQSQLDLFGVGFKHAFDTSFDLVAGFKLTSEDSLPPAVRTEIKSRIREEVEKAILAAPEDAPKAARKMLEAASQIHASSQTFADEQANLSRAVVDQQLRGQLEDVAVMTEAADIFVPLRSECARIGIDPVDVISSKQAIYDLVQGLPSRWVMSQLRRVRLRNPQQPWTRNDLNDLSFMSIAVPYCDVVVTERQWARHINQLDLAHKHNTKIYRDLTDLIEVLTPEPKPDN</sequence>
<name>R7YD87_9ACTN</name>